<feature type="transmembrane region" description="Helical" evidence="1">
    <location>
        <begin position="453"/>
        <end position="470"/>
    </location>
</feature>
<feature type="transmembrane region" description="Helical" evidence="1">
    <location>
        <begin position="724"/>
        <end position="744"/>
    </location>
</feature>
<evidence type="ECO:0000256" key="1">
    <source>
        <dbReference type="SAM" id="Phobius"/>
    </source>
</evidence>
<dbReference type="Proteomes" id="UP000713880">
    <property type="component" value="Unassembled WGS sequence"/>
</dbReference>
<feature type="transmembrane region" description="Helical" evidence="1">
    <location>
        <begin position="814"/>
        <end position="837"/>
    </location>
</feature>
<feature type="transmembrane region" description="Helical" evidence="1">
    <location>
        <begin position="120"/>
        <end position="140"/>
    </location>
</feature>
<sequence>MKPENKIHARPFSILCVLISAGLALFAPWAVIRGNTLTLPELFFAIFSAGGIEAFVDSGDTAAFATLAMTYVAALSLILYVIYGILLILKKKVRLLGYISYFLYFVYICAYMTFQGHESGFALPFCGLVMLIEFMIFTYLEQSSEINRNYRMLKQREREERAERKRRLYFPGKYPPDFVRVIRTNFKYNWKNYILFILCGILCSAFLTVASGMNRMLTDIHSAEDVVLGTGLQQILYRSIGLILFTGIFMTAFVFSYYIKSRMSDYRMFSVLGIRSATLSFMIMAEYVTSLLISLACGMILGTAGLFGLRFILAKEPDGYAVISSLGPDVYIIAIIAYCIILLFATAINYESYLQIRNAFGAIRSVQKEKIPQKWRWLILLTLLGVDLIHSSITGYEEVSILNAVLFLLGIYCLLNSLASLLLKWTSASDRRYFKQVLPQIPWQYRFRKNVRYLFLLTAAHFFALNLYLFNLGSNLIAAPAEDLLPYDFVVMAYQDDQDTIDRLSAEYEADVLEYPMVRMTVPSGTSWDFMASIVTYAPPGQYVGISESTYRDLYKAHGLAEPDDLDLGDHEIHAVIQQDSSFARRKLDMTSGASMQDPSVNRASYDSVNMKLGRPQDPSDWESWSVKSYEISILTGMLQRGAQENLMVLSDEMFRQCAEASPGGPSSLCLVTCAPENYSRIDQALLPLRTTHADDEQVDMDIRVYYGKNQLVNDIISERYSKIALYGFVFLMFTTCALFLAYVKFSYDTEDILNRYRLFSFTGMPEKEQMRTIGKEMWGFTLPPLIISVAGAVLFHILTFDIRMYSTGQIRDYLASAGVIGLLYLILQLLWTGWLVHQMRKKIRKNNR</sequence>
<evidence type="ECO:0000313" key="2">
    <source>
        <dbReference type="EMBL" id="MBM6826442.1"/>
    </source>
</evidence>
<evidence type="ECO:0000313" key="3">
    <source>
        <dbReference type="Proteomes" id="UP000713880"/>
    </source>
</evidence>
<comment type="caution">
    <text evidence="2">The sequence shown here is derived from an EMBL/GenBank/DDBJ whole genome shotgun (WGS) entry which is preliminary data.</text>
</comment>
<name>A0A938X163_9CLOT</name>
<evidence type="ECO:0008006" key="4">
    <source>
        <dbReference type="Google" id="ProtNLM"/>
    </source>
</evidence>
<organism evidence="2 3">
    <name type="scientific">Mordavella massiliensis</name>
    <dbReference type="NCBI Taxonomy" id="1871024"/>
    <lineage>
        <taxon>Bacteria</taxon>
        <taxon>Bacillati</taxon>
        <taxon>Bacillota</taxon>
        <taxon>Clostridia</taxon>
        <taxon>Eubacteriales</taxon>
        <taxon>Clostridiaceae</taxon>
        <taxon>Mordavella</taxon>
    </lineage>
</organism>
<feature type="transmembrane region" description="Helical" evidence="1">
    <location>
        <begin position="778"/>
        <end position="799"/>
    </location>
</feature>
<keyword evidence="1" id="KW-0812">Transmembrane</keyword>
<feature type="transmembrane region" description="Helical" evidence="1">
    <location>
        <begin position="12"/>
        <end position="32"/>
    </location>
</feature>
<reference evidence="2" key="1">
    <citation type="submission" date="2020-08" db="EMBL/GenBank/DDBJ databases">
        <authorList>
            <person name="Cejkova D."/>
            <person name="Kubasova T."/>
            <person name="Jahodarova E."/>
            <person name="Rychlik I."/>
        </authorList>
    </citation>
    <scope>NUCLEOTIDE SEQUENCE</scope>
    <source>
        <strain evidence="2">An420c</strain>
    </source>
</reference>
<feature type="transmembrane region" description="Helical" evidence="1">
    <location>
        <begin position="235"/>
        <end position="259"/>
    </location>
</feature>
<keyword evidence="3" id="KW-1185">Reference proteome</keyword>
<dbReference type="PANTHER" id="PTHR46795:SF3">
    <property type="entry name" value="ABC TRANSPORTER PERMEASE"/>
    <property type="match status" value="1"/>
</dbReference>
<feature type="transmembrane region" description="Helical" evidence="1">
    <location>
        <begin position="375"/>
        <end position="393"/>
    </location>
</feature>
<proteinExistence type="predicted"/>
<dbReference type="EMBL" id="JACJLV010000011">
    <property type="protein sequence ID" value="MBM6826442.1"/>
    <property type="molecule type" value="Genomic_DNA"/>
</dbReference>
<feature type="transmembrane region" description="Helical" evidence="1">
    <location>
        <begin position="279"/>
        <end position="312"/>
    </location>
</feature>
<feature type="transmembrane region" description="Helical" evidence="1">
    <location>
        <begin position="62"/>
        <end position="88"/>
    </location>
</feature>
<feature type="transmembrane region" description="Helical" evidence="1">
    <location>
        <begin position="193"/>
        <end position="215"/>
    </location>
</feature>
<reference evidence="2" key="2">
    <citation type="journal article" date="2021" name="Sci. Rep.">
        <title>The distribution of antibiotic resistance genes in chicken gut microbiota commensals.</title>
        <authorList>
            <person name="Juricova H."/>
            <person name="Matiasovicova J."/>
            <person name="Kubasova T."/>
            <person name="Cejkova D."/>
            <person name="Rychlik I."/>
        </authorList>
    </citation>
    <scope>NUCLEOTIDE SEQUENCE</scope>
    <source>
        <strain evidence="2">An420c</strain>
    </source>
</reference>
<keyword evidence="1" id="KW-1133">Transmembrane helix</keyword>
<accession>A0A938X163</accession>
<dbReference type="RefSeq" id="WP_204908490.1">
    <property type="nucleotide sequence ID" value="NZ_JACJLV010000011.1"/>
</dbReference>
<feature type="transmembrane region" description="Helical" evidence="1">
    <location>
        <begin position="95"/>
        <end position="114"/>
    </location>
</feature>
<dbReference type="InterPro" id="IPR052536">
    <property type="entry name" value="ABC-4_Integral_Memb_Prot"/>
</dbReference>
<dbReference type="AlphaFoldDB" id="A0A938X163"/>
<gene>
    <name evidence="2" type="ORF">H6A13_04875</name>
</gene>
<keyword evidence="1" id="KW-0472">Membrane</keyword>
<protein>
    <recommendedName>
        <fullName evidence="4">ABC transporter permease</fullName>
    </recommendedName>
</protein>
<feature type="transmembrane region" description="Helical" evidence="1">
    <location>
        <begin position="399"/>
        <end position="423"/>
    </location>
</feature>
<feature type="transmembrane region" description="Helical" evidence="1">
    <location>
        <begin position="332"/>
        <end position="354"/>
    </location>
</feature>
<dbReference type="PANTHER" id="PTHR46795">
    <property type="entry name" value="ABC TRANSPORTER PERMEASE-RELATED-RELATED"/>
    <property type="match status" value="1"/>
</dbReference>